<keyword evidence="1" id="KW-0472">Membrane</keyword>
<sequence>MKFYTKIQALMNSLRTDEEGATAVEYGLMVSLIAVVIIGAVGAIGLALTGMFNGVAVDLGGTPG</sequence>
<dbReference type="Pfam" id="PF04964">
    <property type="entry name" value="Flp_Fap"/>
    <property type="match status" value="1"/>
</dbReference>
<proteinExistence type="predicted"/>
<evidence type="ECO:0000256" key="1">
    <source>
        <dbReference type="SAM" id="Phobius"/>
    </source>
</evidence>
<accession>A0ABY2J4S7</accession>
<feature type="transmembrane region" description="Helical" evidence="1">
    <location>
        <begin position="26"/>
        <end position="48"/>
    </location>
</feature>
<dbReference type="EMBL" id="SOGO01000044">
    <property type="protein sequence ID" value="TFC98846.1"/>
    <property type="molecule type" value="Genomic_DNA"/>
</dbReference>
<name>A0ABY2J4S7_9MICO</name>
<evidence type="ECO:0000313" key="3">
    <source>
        <dbReference type="Proteomes" id="UP000297851"/>
    </source>
</evidence>
<dbReference type="Proteomes" id="UP000297851">
    <property type="component" value="Unassembled WGS sequence"/>
</dbReference>
<keyword evidence="3" id="KW-1185">Reference proteome</keyword>
<dbReference type="InterPro" id="IPR007047">
    <property type="entry name" value="Flp_Fap"/>
</dbReference>
<organism evidence="2 3">
    <name type="scientific">Cryobacterium sandaracinum</name>
    <dbReference type="NCBI Taxonomy" id="1259247"/>
    <lineage>
        <taxon>Bacteria</taxon>
        <taxon>Bacillati</taxon>
        <taxon>Actinomycetota</taxon>
        <taxon>Actinomycetes</taxon>
        <taxon>Micrococcales</taxon>
        <taxon>Microbacteriaceae</taxon>
        <taxon>Cryobacterium</taxon>
    </lineage>
</organism>
<evidence type="ECO:0000313" key="2">
    <source>
        <dbReference type="EMBL" id="TFC98846.1"/>
    </source>
</evidence>
<comment type="caution">
    <text evidence="2">The sequence shown here is derived from an EMBL/GenBank/DDBJ whole genome shotgun (WGS) entry which is preliminary data.</text>
</comment>
<keyword evidence="1" id="KW-1133">Transmembrane helix</keyword>
<dbReference type="RefSeq" id="WP_104100708.1">
    <property type="nucleotide sequence ID" value="NZ_SOGO01000044.1"/>
</dbReference>
<protein>
    <submittedName>
        <fullName evidence="2">Flp family type IVb pilin</fullName>
    </submittedName>
</protein>
<gene>
    <name evidence="2" type="ORF">E3T25_16460</name>
</gene>
<reference evidence="2 3" key="1">
    <citation type="submission" date="2019-03" db="EMBL/GenBank/DDBJ databases">
        <title>Genomics of glacier-inhabiting Cryobacterium strains.</title>
        <authorList>
            <person name="Liu Q."/>
            <person name="Xin Y.-H."/>
        </authorList>
    </citation>
    <scope>NUCLEOTIDE SEQUENCE [LARGE SCALE GENOMIC DNA]</scope>
    <source>
        <strain evidence="2 3">TMT2-16</strain>
    </source>
</reference>
<keyword evidence="1" id="KW-0812">Transmembrane</keyword>